<feature type="transmembrane region" description="Helical" evidence="1">
    <location>
        <begin position="118"/>
        <end position="136"/>
    </location>
</feature>
<dbReference type="AlphaFoldDB" id="A0AAN7ZH35"/>
<dbReference type="EMBL" id="JAVRBK010000007">
    <property type="protein sequence ID" value="KAK5641932.1"/>
    <property type="molecule type" value="Genomic_DNA"/>
</dbReference>
<evidence type="ECO:0000256" key="2">
    <source>
        <dbReference type="SAM" id="SignalP"/>
    </source>
</evidence>
<dbReference type="InterPro" id="IPR045860">
    <property type="entry name" value="Snake_toxin-like_sf"/>
</dbReference>
<keyword evidence="1" id="KW-0472">Membrane</keyword>
<evidence type="ECO:0008006" key="5">
    <source>
        <dbReference type="Google" id="ProtNLM"/>
    </source>
</evidence>
<reference evidence="3 4" key="1">
    <citation type="journal article" date="2024" name="Insects">
        <title>An Improved Chromosome-Level Genome Assembly of the Firefly Pyrocoelia pectoralis.</title>
        <authorList>
            <person name="Fu X."/>
            <person name="Meyer-Rochow V.B."/>
            <person name="Ballantyne L."/>
            <person name="Zhu X."/>
        </authorList>
    </citation>
    <scope>NUCLEOTIDE SEQUENCE [LARGE SCALE GENOMIC DNA]</scope>
    <source>
        <strain evidence="3">XCY_ONT2</strain>
    </source>
</reference>
<keyword evidence="2" id="KW-0732">Signal</keyword>
<dbReference type="SUPFAM" id="SSF57302">
    <property type="entry name" value="Snake toxin-like"/>
    <property type="match status" value="1"/>
</dbReference>
<protein>
    <recommendedName>
        <fullName evidence="5">Protein quiver</fullName>
    </recommendedName>
</protein>
<gene>
    <name evidence="3" type="ORF">RI129_010479</name>
</gene>
<evidence type="ECO:0000256" key="1">
    <source>
        <dbReference type="SAM" id="Phobius"/>
    </source>
</evidence>
<dbReference type="Proteomes" id="UP001329430">
    <property type="component" value="Chromosome 7"/>
</dbReference>
<sequence>MNASVRCLCVILSFFYFIELGQSKQCYSCAGTPFDMPPIPNMPPQIKVMSKACADPIKISELGNAKVPCDDGRSTCTKIELKVGDVEVVMRGCLPPEGCGVFKDCHTCSGDLCNSSPVILPSLMLLTFVSFLVAKVNL</sequence>
<keyword evidence="1" id="KW-0812">Transmembrane</keyword>
<organism evidence="3 4">
    <name type="scientific">Pyrocoelia pectoralis</name>
    <dbReference type="NCBI Taxonomy" id="417401"/>
    <lineage>
        <taxon>Eukaryota</taxon>
        <taxon>Metazoa</taxon>
        <taxon>Ecdysozoa</taxon>
        <taxon>Arthropoda</taxon>
        <taxon>Hexapoda</taxon>
        <taxon>Insecta</taxon>
        <taxon>Pterygota</taxon>
        <taxon>Neoptera</taxon>
        <taxon>Endopterygota</taxon>
        <taxon>Coleoptera</taxon>
        <taxon>Polyphaga</taxon>
        <taxon>Elateriformia</taxon>
        <taxon>Elateroidea</taxon>
        <taxon>Lampyridae</taxon>
        <taxon>Lampyrinae</taxon>
        <taxon>Pyrocoelia</taxon>
    </lineage>
</organism>
<name>A0AAN7ZH35_9COLE</name>
<feature type="signal peptide" evidence="2">
    <location>
        <begin position="1"/>
        <end position="23"/>
    </location>
</feature>
<feature type="chain" id="PRO_5043052458" description="Protein quiver" evidence="2">
    <location>
        <begin position="24"/>
        <end position="138"/>
    </location>
</feature>
<keyword evidence="1" id="KW-1133">Transmembrane helix</keyword>
<proteinExistence type="predicted"/>
<accession>A0AAN7ZH35</accession>
<comment type="caution">
    <text evidence="3">The sequence shown here is derived from an EMBL/GenBank/DDBJ whole genome shotgun (WGS) entry which is preliminary data.</text>
</comment>
<evidence type="ECO:0000313" key="4">
    <source>
        <dbReference type="Proteomes" id="UP001329430"/>
    </source>
</evidence>
<evidence type="ECO:0000313" key="3">
    <source>
        <dbReference type="EMBL" id="KAK5641932.1"/>
    </source>
</evidence>
<keyword evidence="4" id="KW-1185">Reference proteome</keyword>